<reference evidence="2 3" key="1">
    <citation type="submission" date="2019-05" db="EMBL/GenBank/DDBJ databases">
        <title>The compact genome of Giardia muris reveals important steps in the evolution of intestinal protozoan parasites.</title>
        <authorList>
            <person name="Xu F."/>
            <person name="Jimenez-Gonzalez A."/>
            <person name="Einarsson E."/>
            <person name="Astvaldsson A."/>
            <person name="Peirasmaki D."/>
            <person name="Eckmann L."/>
            <person name="Andersson J.O."/>
            <person name="Svard S.G."/>
            <person name="Jerlstrom-Hultqvist J."/>
        </authorList>
    </citation>
    <scope>NUCLEOTIDE SEQUENCE [LARGE SCALE GENOMIC DNA]</scope>
    <source>
        <strain evidence="2 3">Roberts-Thomson</strain>
    </source>
</reference>
<keyword evidence="3" id="KW-1185">Reference proteome</keyword>
<evidence type="ECO:0000313" key="2">
    <source>
        <dbReference type="EMBL" id="TNJ26551.1"/>
    </source>
</evidence>
<sequence length="445" mass="50827">MDASQLQRDLNEARAESAALRQDLQSARAELERMDTVNANLMAYTAQASAPRGEDPRIPTLEAQLKEVREERDRLEAELMAVSEERLVLKSELELRKADNQNLTRDVDELGRQLQRLSVVTSVGPNYGRPSLDESHHSCVSRDAYNALARRLAELEERQPGGEGMAADATELSELRAYALQLEQTIGTLRARTEGAIDWESRCYQAESKVTDLEVRLADAERDASRAHDLQRQLDSARAELNRRRGSCGLTAEELEQQVDDLQSRLRAAEDHSRRISEQYERLQQIRVRQDERLREFTEMRREHEQLEAQSAAMTVELSRLRAKEQEYSRIIASIDTTSVRQEERLRDIEQKHGLELHRRDEMIAALREERSRLIETAGEQRMSLHIAAEAARRQNLRGSELNIGALQLGTSGMPEPPHSPERRATLRATAQLRSACRTLRNIMD</sequence>
<dbReference type="VEuPathDB" id="GiardiaDB:GMRT_16371"/>
<accession>A0A4Z1T2B4</accession>
<protein>
    <submittedName>
        <fullName evidence="2">Uncharacterized protein</fullName>
    </submittedName>
</protein>
<dbReference type="EMBL" id="VDLU01000005">
    <property type="protein sequence ID" value="TNJ26551.1"/>
    <property type="molecule type" value="Genomic_DNA"/>
</dbReference>
<evidence type="ECO:0000256" key="1">
    <source>
        <dbReference type="SAM" id="Coils"/>
    </source>
</evidence>
<proteinExistence type="predicted"/>
<keyword evidence="1" id="KW-0175">Coiled coil</keyword>
<comment type="caution">
    <text evidence="2">The sequence shown here is derived from an EMBL/GenBank/DDBJ whole genome shotgun (WGS) entry which is preliminary data.</text>
</comment>
<dbReference type="AlphaFoldDB" id="A0A4Z1T2B4"/>
<feature type="coiled-coil region" evidence="1">
    <location>
        <begin position="3"/>
        <end position="120"/>
    </location>
</feature>
<feature type="coiled-coil region" evidence="1">
    <location>
        <begin position="203"/>
        <end position="324"/>
    </location>
</feature>
<name>A0A4Z1T2B4_GIAMU</name>
<organism evidence="2 3">
    <name type="scientific">Giardia muris</name>
    <dbReference type="NCBI Taxonomy" id="5742"/>
    <lineage>
        <taxon>Eukaryota</taxon>
        <taxon>Metamonada</taxon>
        <taxon>Diplomonadida</taxon>
        <taxon>Hexamitidae</taxon>
        <taxon>Giardiinae</taxon>
        <taxon>Giardia</taxon>
    </lineage>
</organism>
<dbReference type="OrthoDB" id="10254663at2759"/>
<gene>
    <name evidence="2" type="ORF">GMRT_16371</name>
</gene>
<evidence type="ECO:0000313" key="3">
    <source>
        <dbReference type="Proteomes" id="UP000315496"/>
    </source>
</evidence>
<dbReference type="Proteomes" id="UP000315496">
    <property type="component" value="Chromosome 5"/>
</dbReference>